<gene>
    <name evidence="7" type="ORF">ENW00_06920</name>
</gene>
<dbReference type="EMBL" id="DTIN01000025">
    <property type="protein sequence ID" value="HFX13862.1"/>
    <property type="molecule type" value="Genomic_DNA"/>
</dbReference>
<dbReference type="SUPFAM" id="SSF56601">
    <property type="entry name" value="beta-lactamase/transpeptidase-like"/>
    <property type="match status" value="1"/>
</dbReference>
<dbReference type="Gene3D" id="3.40.710.10">
    <property type="entry name" value="DD-peptidase/beta-lactamase superfamily"/>
    <property type="match status" value="1"/>
</dbReference>
<comment type="caution">
    <text evidence="7">The sequence shown here is derived from an EMBL/GenBank/DDBJ whole genome shotgun (WGS) entry which is preliminary data.</text>
</comment>
<dbReference type="GO" id="GO:0071555">
    <property type="term" value="P:cell wall organization"/>
    <property type="evidence" value="ECO:0007669"/>
    <property type="project" value="TreeGrafter"/>
</dbReference>
<dbReference type="AlphaFoldDB" id="A0A7C3RRL0"/>
<dbReference type="Gene3D" id="3.90.1310.10">
    <property type="entry name" value="Penicillin-binding protein 2a (Domain 2)"/>
    <property type="match status" value="2"/>
</dbReference>
<keyword evidence="3 4" id="KW-0472">Membrane</keyword>
<dbReference type="PANTHER" id="PTHR30627">
    <property type="entry name" value="PEPTIDOGLYCAN D,D-TRANSPEPTIDASE"/>
    <property type="match status" value="1"/>
</dbReference>
<protein>
    <submittedName>
        <fullName evidence="7">Penicillin-binding protein 2</fullName>
    </submittedName>
</protein>
<evidence type="ECO:0000259" key="6">
    <source>
        <dbReference type="Pfam" id="PF03717"/>
    </source>
</evidence>
<dbReference type="GO" id="GO:0008658">
    <property type="term" value="F:penicillin binding"/>
    <property type="evidence" value="ECO:0007669"/>
    <property type="project" value="InterPro"/>
</dbReference>
<dbReference type="PANTHER" id="PTHR30627:SF1">
    <property type="entry name" value="PEPTIDOGLYCAN D,D-TRANSPEPTIDASE FTSI"/>
    <property type="match status" value="1"/>
</dbReference>
<keyword evidence="2" id="KW-0645">Protease</keyword>
<dbReference type="Pfam" id="PF00905">
    <property type="entry name" value="Transpeptidase"/>
    <property type="match status" value="1"/>
</dbReference>
<feature type="domain" description="Penicillin-binding protein transpeptidase" evidence="5">
    <location>
        <begin position="206"/>
        <end position="505"/>
    </location>
</feature>
<keyword evidence="2" id="KW-0378">Hydrolase</keyword>
<feature type="domain" description="Penicillin-binding protein dimerisation" evidence="6">
    <location>
        <begin position="42"/>
        <end position="169"/>
    </location>
</feature>
<dbReference type="Gene3D" id="1.10.10.1230">
    <property type="entry name" value="Penicillin-binding protein, N-terminal non-catalytic domain, head sub-domain"/>
    <property type="match status" value="1"/>
</dbReference>
<dbReference type="InterPro" id="IPR001460">
    <property type="entry name" value="PCN-bd_Tpept"/>
</dbReference>
<evidence type="ECO:0000256" key="2">
    <source>
        <dbReference type="ARBA" id="ARBA00022645"/>
    </source>
</evidence>
<dbReference type="Pfam" id="PF03717">
    <property type="entry name" value="PBP_dimer"/>
    <property type="match status" value="1"/>
</dbReference>
<dbReference type="InterPro" id="IPR012338">
    <property type="entry name" value="Beta-lactam/transpept-like"/>
</dbReference>
<evidence type="ECO:0000256" key="3">
    <source>
        <dbReference type="ARBA" id="ARBA00023136"/>
    </source>
</evidence>
<proteinExistence type="predicted"/>
<evidence type="ECO:0000256" key="1">
    <source>
        <dbReference type="ARBA" id="ARBA00004370"/>
    </source>
</evidence>
<dbReference type="InterPro" id="IPR050515">
    <property type="entry name" value="Beta-lactam/transpept"/>
</dbReference>
<feature type="transmembrane region" description="Helical" evidence="4">
    <location>
        <begin position="12"/>
        <end position="35"/>
    </location>
</feature>
<keyword evidence="4" id="KW-1133">Transmembrane helix</keyword>
<name>A0A7C3RRL0_DICTH</name>
<evidence type="ECO:0000259" key="5">
    <source>
        <dbReference type="Pfam" id="PF00905"/>
    </source>
</evidence>
<organism evidence="7">
    <name type="scientific">Dictyoglomus thermophilum</name>
    <dbReference type="NCBI Taxonomy" id="14"/>
    <lineage>
        <taxon>Bacteria</taxon>
        <taxon>Pseudomonadati</taxon>
        <taxon>Dictyoglomota</taxon>
        <taxon>Dictyoglomia</taxon>
        <taxon>Dictyoglomales</taxon>
        <taxon>Dictyoglomaceae</taxon>
        <taxon>Dictyoglomus</taxon>
    </lineage>
</organism>
<dbReference type="GO" id="GO:0005886">
    <property type="term" value="C:plasma membrane"/>
    <property type="evidence" value="ECO:0007669"/>
    <property type="project" value="TreeGrafter"/>
</dbReference>
<keyword evidence="4" id="KW-0812">Transmembrane</keyword>
<evidence type="ECO:0000256" key="4">
    <source>
        <dbReference type="SAM" id="Phobius"/>
    </source>
</evidence>
<reference evidence="7" key="1">
    <citation type="journal article" date="2020" name="mSystems">
        <title>Genome- and Community-Level Interaction Insights into Carbon Utilization and Element Cycling Functions of Hydrothermarchaeota in Hydrothermal Sediment.</title>
        <authorList>
            <person name="Zhou Z."/>
            <person name="Liu Y."/>
            <person name="Xu W."/>
            <person name="Pan J."/>
            <person name="Luo Z.H."/>
            <person name="Li M."/>
        </authorList>
    </citation>
    <scope>NUCLEOTIDE SEQUENCE [LARGE SCALE GENOMIC DNA]</scope>
    <source>
        <strain evidence="7">SpSt-81</strain>
    </source>
</reference>
<dbReference type="SUPFAM" id="SSF56519">
    <property type="entry name" value="Penicillin binding protein dimerisation domain"/>
    <property type="match status" value="1"/>
</dbReference>
<comment type="subcellular location">
    <subcellularLocation>
        <location evidence="1">Membrane</location>
    </subcellularLocation>
</comment>
<sequence length="517" mass="59179">MNIIRARIFLTFWIITIFFIEIFIIILQLGGGISYSQTRTKDRGIILDRNGEEIVFNVKRKSLAINPKGIESKERKKIISILSNNLKLSSDELYKKIDLPYEFVWIKRMLSDEDVKRIEKYVDNKKIILIDEPYRTYPIGIGISNLIGFVGVDNQGLSGLEAYFDSYLRNGYSIYLTIDKNLQELLTMYLREYMKEYNADNAFGGIMDLNTGEIIALTTLPEIDLSRNLDEIIEQNNRFRNLLNTVLEPGSLFKVVTTAIALEEKLVDVNFSVYCKGEEIIDGYKVRCTEHHGLVNIEDALVRSCNIYFYYLAKKIPASIWEKYFKLLGLDSDIPLDVKIFSGDTILPDVKSSIVMHGTLGFGHGIGMTPLKMLWTLSFVGNDGFLVKPKLIKKIENNGKTIYTSKSEIYRQVFSKDTSLQTLNYMFQVVKRGTANILADLNYKIAGKTGTAQVSGKFGYTSYYNHFFLGYLFLDDKKYCILVMLDKPKKGRFARETVVPIFGEIVNKLSIYGRLIN</sequence>
<accession>A0A7C3RRL0</accession>
<dbReference type="InterPro" id="IPR005311">
    <property type="entry name" value="PBP_dimer"/>
</dbReference>
<dbReference type="InterPro" id="IPR036138">
    <property type="entry name" value="PBP_dimer_sf"/>
</dbReference>
<keyword evidence="2" id="KW-0121">Carboxypeptidase</keyword>
<dbReference type="GO" id="GO:0004180">
    <property type="term" value="F:carboxypeptidase activity"/>
    <property type="evidence" value="ECO:0007669"/>
    <property type="project" value="UniProtKB-KW"/>
</dbReference>
<evidence type="ECO:0000313" key="7">
    <source>
        <dbReference type="EMBL" id="HFX13862.1"/>
    </source>
</evidence>